<proteinExistence type="predicted"/>
<accession>A0A2H0TQM8</accession>
<sequence>MGGNTKGGTKRGTINEVLEIVKHIQDNAVTRQEFHEEFQKVRGEISEVRNEILDVVRSEISSVRNEMIEHVDGFIGLHSRLETEVVATKSAVQRHEEYFDKISTHSGFKFI</sequence>
<gene>
    <name evidence="1" type="ORF">COU35_02655</name>
</gene>
<dbReference type="AlphaFoldDB" id="A0A2H0TQM8"/>
<protein>
    <submittedName>
        <fullName evidence="1">Uncharacterized protein</fullName>
    </submittedName>
</protein>
<dbReference type="EMBL" id="PFCB01000021">
    <property type="protein sequence ID" value="PIR74458.1"/>
    <property type="molecule type" value="Genomic_DNA"/>
</dbReference>
<organism evidence="1 2">
    <name type="scientific">Candidatus Magasanikbacteria bacterium CG10_big_fil_rev_8_21_14_0_10_47_10</name>
    <dbReference type="NCBI Taxonomy" id="1974652"/>
    <lineage>
        <taxon>Bacteria</taxon>
        <taxon>Candidatus Magasanikiibacteriota</taxon>
    </lineage>
</organism>
<name>A0A2H0TQM8_9BACT</name>
<reference evidence="2" key="1">
    <citation type="submission" date="2017-09" db="EMBL/GenBank/DDBJ databases">
        <title>Depth-based differentiation of microbial function through sediment-hosted aquifers and enrichment of novel symbionts in the deep terrestrial subsurface.</title>
        <authorList>
            <person name="Probst A.J."/>
            <person name="Ladd B."/>
            <person name="Jarett J.K."/>
            <person name="Geller-Mcgrath D.E."/>
            <person name="Sieber C.M.K."/>
            <person name="Emerson J.B."/>
            <person name="Anantharaman K."/>
            <person name="Thomas B.C."/>
            <person name="Malmstrom R."/>
            <person name="Stieglmeier M."/>
            <person name="Klingl A."/>
            <person name="Woyke T."/>
            <person name="Ryan C.M."/>
            <person name="Banfield J.F."/>
        </authorList>
    </citation>
    <scope>NUCLEOTIDE SEQUENCE [LARGE SCALE GENOMIC DNA]</scope>
</reference>
<comment type="caution">
    <text evidence="1">The sequence shown here is derived from an EMBL/GenBank/DDBJ whole genome shotgun (WGS) entry which is preliminary data.</text>
</comment>
<dbReference type="Proteomes" id="UP000230154">
    <property type="component" value="Unassembled WGS sequence"/>
</dbReference>
<evidence type="ECO:0000313" key="2">
    <source>
        <dbReference type="Proteomes" id="UP000230154"/>
    </source>
</evidence>
<evidence type="ECO:0000313" key="1">
    <source>
        <dbReference type="EMBL" id="PIR74458.1"/>
    </source>
</evidence>